<protein>
    <submittedName>
        <fullName evidence="1">Uncharacterized protein</fullName>
    </submittedName>
</protein>
<keyword evidence="2" id="KW-1185">Reference proteome</keyword>
<evidence type="ECO:0000313" key="1">
    <source>
        <dbReference type="EMBL" id="MPD01241.1"/>
    </source>
</evidence>
<organism evidence="1 2">
    <name type="scientific">Portunus trituberculatus</name>
    <name type="common">Swimming crab</name>
    <name type="synonym">Neptunus trituberculatus</name>
    <dbReference type="NCBI Taxonomy" id="210409"/>
    <lineage>
        <taxon>Eukaryota</taxon>
        <taxon>Metazoa</taxon>
        <taxon>Ecdysozoa</taxon>
        <taxon>Arthropoda</taxon>
        <taxon>Crustacea</taxon>
        <taxon>Multicrustacea</taxon>
        <taxon>Malacostraca</taxon>
        <taxon>Eumalacostraca</taxon>
        <taxon>Eucarida</taxon>
        <taxon>Decapoda</taxon>
        <taxon>Pleocyemata</taxon>
        <taxon>Brachyura</taxon>
        <taxon>Eubrachyura</taxon>
        <taxon>Portunoidea</taxon>
        <taxon>Portunidae</taxon>
        <taxon>Portuninae</taxon>
        <taxon>Portunus</taxon>
    </lineage>
</organism>
<sequence length="82" mass="8930">MCLTNKGKCVMLEFASKQTNTQHRLGQADSQESGTGSLVCQAGADRRVGQAGVSRWVGQAGEDRWKEQIIIGEEGAYVRMVD</sequence>
<gene>
    <name evidence="1" type="ORF">E2C01_096760</name>
</gene>
<proteinExistence type="predicted"/>
<dbReference type="EMBL" id="VSRR010126280">
    <property type="protein sequence ID" value="MPD01241.1"/>
    <property type="molecule type" value="Genomic_DNA"/>
</dbReference>
<comment type="caution">
    <text evidence="1">The sequence shown here is derived from an EMBL/GenBank/DDBJ whole genome shotgun (WGS) entry which is preliminary data.</text>
</comment>
<dbReference type="Proteomes" id="UP000324222">
    <property type="component" value="Unassembled WGS sequence"/>
</dbReference>
<dbReference type="AlphaFoldDB" id="A0A5B7JWG0"/>
<accession>A0A5B7JWG0</accession>
<reference evidence="1 2" key="1">
    <citation type="submission" date="2019-05" db="EMBL/GenBank/DDBJ databases">
        <title>Another draft genome of Portunus trituberculatus and its Hox gene families provides insights of decapod evolution.</title>
        <authorList>
            <person name="Jeong J.-H."/>
            <person name="Song I."/>
            <person name="Kim S."/>
            <person name="Choi T."/>
            <person name="Kim D."/>
            <person name="Ryu S."/>
            <person name="Kim W."/>
        </authorList>
    </citation>
    <scope>NUCLEOTIDE SEQUENCE [LARGE SCALE GENOMIC DNA]</scope>
    <source>
        <tissue evidence="1">Muscle</tissue>
    </source>
</reference>
<name>A0A5B7JWG0_PORTR</name>
<evidence type="ECO:0000313" key="2">
    <source>
        <dbReference type="Proteomes" id="UP000324222"/>
    </source>
</evidence>